<keyword evidence="2" id="KW-0560">Oxidoreductase</keyword>
<dbReference type="Proteomes" id="UP000528457">
    <property type="component" value="Unassembled WGS sequence"/>
</dbReference>
<dbReference type="EC" id="1.13.12.3" evidence="2"/>
<dbReference type="AlphaFoldDB" id="A0A7X0MX25"/>
<dbReference type="Gene3D" id="3.50.50.60">
    <property type="entry name" value="FAD/NAD(P)-binding domain"/>
    <property type="match status" value="2"/>
</dbReference>
<keyword evidence="3" id="KW-1185">Reference proteome</keyword>
<gene>
    <name evidence="2" type="ORF">HNR48_003340</name>
</gene>
<dbReference type="EMBL" id="JACHHT010000003">
    <property type="protein sequence ID" value="MBB6523038.1"/>
    <property type="molecule type" value="Genomic_DNA"/>
</dbReference>
<protein>
    <submittedName>
        <fullName evidence="2">Tryptophan 2-monooxygenase</fullName>
        <ecNumber evidence="2">1.13.12.3</ecNumber>
    </submittedName>
</protein>
<sequence length="727" mass="80660">MTHGIRTLGRNKSEKQLSATSRSFATQKTRYPDSPLGDYAGIFQHGLFNTLDTIKGELDIGVVGRGAGALGVMMFLAELADKNPELALNVYNFYYDPTVEKGDASYDEKFGRIYSHNGRGKNEENIYREIGCMRFPSIATCTWNMANKAFPEDIDQPLSVFPNPGDVASQFCWRDIDFKYDNSGSPNPDYALVNEFVVNVIQSLSEDVRSNDGNNWGAFGSSLGNAPLLYSLVDVERLGINPGQWNAQLFQELLIPGGGPYSALPEGALFHEGNIITALEYAEINYANSPEISKPEAFSQSIKLAWEKYVSDHDIALNVLIESTIRTIVEADQDRYPQSISYYLELFGRYGFGSGGFRPLNAVSFLEIARLLVWNYADEYLLPNATGDSTTGNCDLGIRLMALITRSRLNYIPKPSCEVLLLGALEDGESSNLLYYKDHTSPDKRIEHQIVDSAFICTAHHSAQEVFEPFSANAVIPKGTTLNKLDGAELADDIHLPFSGFKNPEYSIINALKSVHMMRSGKYFSSISQKAWQDLAPTVNGEQIKQIVHDSDCAATYILDGVDSKNVLLSYVWGDEGSNGGYHFMAEGQAQPGLSDDSGEIIARLRKSVDRVDDSNEQWWFASLIADENLDGNNGYAYNWSMDQARGGFKLDYPKEHHLVSLLYDNYRLQDSTVAYKVYFAGCSYSHLGGWLEGAFMTAINSVAGFAKQQYGEDCLTKPGLSLFPKQ</sequence>
<accession>A0A7X0MX25</accession>
<feature type="compositionally biased region" description="Polar residues" evidence="1">
    <location>
        <begin position="16"/>
        <end position="29"/>
    </location>
</feature>
<organism evidence="2 3">
    <name type="scientific">Pseudoteredinibacter isoporae</name>
    <dbReference type="NCBI Taxonomy" id="570281"/>
    <lineage>
        <taxon>Bacteria</taxon>
        <taxon>Pseudomonadati</taxon>
        <taxon>Pseudomonadota</taxon>
        <taxon>Gammaproteobacteria</taxon>
        <taxon>Cellvibrionales</taxon>
        <taxon>Cellvibrionaceae</taxon>
        <taxon>Pseudoteredinibacter</taxon>
    </lineage>
</organism>
<proteinExistence type="predicted"/>
<keyword evidence="2" id="KW-0503">Monooxygenase</keyword>
<dbReference type="GO" id="GO:0050361">
    <property type="term" value="F:tryptophan 2-monooxygenase activity"/>
    <property type="evidence" value="ECO:0007669"/>
    <property type="project" value="UniProtKB-EC"/>
</dbReference>
<evidence type="ECO:0000313" key="3">
    <source>
        <dbReference type="Proteomes" id="UP000528457"/>
    </source>
</evidence>
<dbReference type="RefSeq" id="WP_166843955.1">
    <property type="nucleotide sequence ID" value="NZ_JAAONY010000003.1"/>
</dbReference>
<dbReference type="Gene3D" id="3.90.660.60">
    <property type="match status" value="2"/>
</dbReference>
<dbReference type="InterPro" id="IPR036188">
    <property type="entry name" value="FAD/NAD-bd_sf"/>
</dbReference>
<feature type="region of interest" description="Disordered" evidence="1">
    <location>
        <begin position="1"/>
        <end position="30"/>
    </location>
</feature>
<dbReference type="InParanoid" id="A0A7X0MX25"/>
<evidence type="ECO:0000256" key="1">
    <source>
        <dbReference type="SAM" id="MobiDB-lite"/>
    </source>
</evidence>
<comment type="caution">
    <text evidence="2">The sequence shown here is derived from an EMBL/GenBank/DDBJ whole genome shotgun (WGS) entry which is preliminary data.</text>
</comment>
<name>A0A7X0MX25_9GAMM</name>
<evidence type="ECO:0000313" key="2">
    <source>
        <dbReference type="EMBL" id="MBB6523038.1"/>
    </source>
</evidence>
<reference evidence="2 3" key="1">
    <citation type="submission" date="2020-08" db="EMBL/GenBank/DDBJ databases">
        <title>Genomic Encyclopedia of Type Strains, Phase IV (KMG-IV): sequencing the most valuable type-strain genomes for metagenomic binning, comparative biology and taxonomic classification.</title>
        <authorList>
            <person name="Goeker M."/>
        </authorList>
    </citation>
    <scope>NUCLEOTIDE SEQUENCE [LARGE SCALE GENOMIC DNA]</scope>
    <source>
        <strain evidence="2 3">DSM 22368</strain>
    </source>
</reference>